<dbReference type="Pfam" id="PF00400">
    <property type="entry name" value="WD40"/>
    <property type="match status" value="1"/>
</dbReference>
<evidence type="ECO:0000256" key="11">
    <source>
        <dbReference type="PROSITE-ProRule" id="PRU00221"/>
    </source>
</evidence>
<comment type="similarity">
    <text evidence="2">Belongs to the dynein intermediate chain family.</text>
</comment>
<dbReference type="PROSITE" id="PS50082">
    <property type="entry name" value="WD_REPEATS_2"/>
    <property type="match status" value="1"/>
</dbReference>
<evidence type="ECO:0000256" key="3">
    <source>
        <dbReference type="ARBA" id="ARBA00022490"/>
    </source>
</evidence>
<dbReference type="GO" id="GO:0045503">
    <property type="term" value="F:dynein light chain binding"/>
    <property type="evidence" value="ECO:0007669"/>
    <property type="project" value="TreeGrafter"/>
</dbReference>
<reference evidence="14" key="3">
    <citation type="submission" date="2014-09" db="EMBL/GenBank/DDBJ databases">
        <authorList>
            <person name="Magalhaes I.L.F."/>
            <person name="Oliveira U."/>
            <person name="Santos F.R."/>
            <person name="Vidigal T.H.D.A."/>
            <person name="Brescovit A.D."/>
            <person name="Santos A.J."/>
        </authorList>
    </citation>
    <scope>NUCLEOTIDE SEQUENCE</scope>
</reference>
<evidence type="ECO:0000256" key="8">
    <source>
        <dbReference type="ARBA" id="ARBA00023175"/>
    </source>
</evidence>
<sequence>MTQRAFRVSITEEGAELEDQAELKVGIESKRPKADLAEVKLTKEELNEPQQRGLIPRHAEEDENTAEWNFKTLEWKSLPIVQGEMELYTLEGNAFYVAPEDVELSDDEVAEYDSEGNLLPPLPVVRTGRPQVEDSDSEEEAPKPTEDWEEEEEEEEDDEEKKDEKKEEEKEKPPEPTEDEKKKKKKKPKKLLSNMFNYADREVLTVNSITRMEGAQTVPPPQSKLRHMVTQWGIFDAYQRDYAAAVAAKEKEKKEKQIVQRTELSDPNEKSVALTPEESYAFRFFHAVKLMERLVTQNTFEDIAFDAQFYDDPADKYREPEGTLLPLWEFNYEETQGSVVTDIKWSPQYYDMFTASFGTYNVHAFRTTGMVCVYTLKNPSFPEYKFRFKTGCQTVDIHEKEPYYLAVGLYNGFVAIVNIKNEGKPFRLDSDLNKKHVGVVWEVQWCNDVRDRQLGFYSAGSDGRIYKWLVYMHELAMTPVIRLDLNAEVGFTRIPYYRSAYATSLCFKPDDPEIFLVGTAEGMIFKCSISYSSSYLYVYYAHELTVYRIAYNPYFTKVFASASCDWKLKIWEDCKPDPLFIFDLYCAVMDVQWSPYSSTVLAATTSDGRLNLYDLNINQLTPICVQTICYPQSGYTTRLRFNLKLPFILVGDSKGFLVIMKVSPNCRMPTVLGKKK</sequence>
<evidence type="ECO:0000313" key="13">
    <source>
        <dbReference type="EMBL" id="JAG19550.1"/>
    </source>
</evidence>
<accession>A0A0A9XR25</accession>
<dbReference type="PANTHER" id="PTHR12442:SF11">
    <property type="entry name" value="DYNEIN AXONEMAL INTERMEDIATE CHAIN 1"/>
    <property type="match status" value="1"/>
</dbReference>
<dbReference type="SUPFAM" id="SSF50978">
    <property type="entry name" value="WD40 repeat-like"/>
    <property type="match status" value="1"/>
</dbReference>
<keyword evidence="7" id="KW-0243">Dynein</keyword>
<gene>
    <name evidence="13" type="primary">DNAI1</name>
    <name evidence="13" type="ORF">CM83_7835</name>
</gene>
<dbReference type="InterPro" id="IPR050687">
    <property type="entry name" value="Dynein_IC"/>
</dbReference>
<keyword evidence="9" id="KW-0206">Cytoskeleton</keyword>
<evidence type="ECO:0000256" key="5">
    <source>
        <dbReference type="ARBA" id="ARBA00022701"/>
    </source>
</evidence>
<dbReference type="InterPro" id="IPR001680">
    <property type="entry name" value="WD40_rpt"/>
</dbReference>
<dbReference type="PANTHER" id="PTHR12442">
    <property type="entry name" value="DYNEIN INTERMEDIATE CHAIN"/>
    <property type="match status" value="1"/>
</dbReference>
<organism evidence="13">
    <name type="scientific">Lygus hesperus</name>
    <name type="common">Western plant bug</name>
    <dbReference type="NCBI Taxonomy" id="30085"/>
    <lineage>
        <taxon>Eukaryota</taxon>
        <taxon>Metazoa</taxon>
        <taxon>Ecdysozoa</taxon>
        <taxon>Arthropoda</taxon>
        <taxon>Hexapoda</taxon>
        <taxon>Insecta</taxon>
        <taxon>Pterygota</taxon>
        <taxon>Neoptera</taxon>
        <taxon>Paraneoptera</taxon>
        <taxon>Hemiptera</taxon>
        <taxon>Heteroptera</taxon>
        <taxon>Panheteroptera</taxon>
        <taxon>Cimicomorpha</taxon>
        <taxon>Miridae</taxon>
        <taxon>Mirini</taxon>
        <taxon>Lygus</taxon>
    </lineage>
</organism>
<dbReference type="EMBL" id="GBHO01024054">
    <property type="protein sequence ID" value="JAG19550.1"/>
    <property type="molecule type" value="Transcribed_RNA"/>
</dbReference>
<reference evidence="13" key="2">
    <citation type="submission" date="2014-07" db="EMBL/GenBank/DDBJ databases">
        <authorList>
            <person name="Hull J."/>
        </authorList>
    </citation>
    <scope>NUCLEOTIDE SEQUENCE</scope>
</reference>
<keyword evidence="10" id="KW-0966">Cell projection</keyword>
<dbReference type="GO" id="GO:0036158">
    <property type="term" value="P:outer dynein arm assembly"/>
    <property type="evidence" value="ECO:0007669"/>
    <property type="project" value="TreeGrafter"/>
</dbReference>
<dbReference type="GO" id="GO:0003341">
    <property type="term" value="P:cilium movement"/>
    <property type="evidence" value="ECO:0007669"/>
    <property type="project" value="TreeGrafter"/>
</dbReference>
<keyword evidence="5" id="KW-0493">Microtubule</keyword>
<evidence type="ECO:0000256" key="10">
    <source>
        <dbReference type="ARBA" id="ARBA00023273"/>
    </source>
</evidence>
<dbReference type="Gene3D" id="2.130.10.10">
    <property type="entry name" value="YVTN repeat-like/Quinoprotein amine dehydrogenase"/>
    <property type="match status" value="2"/>
</dbReference>
<proteinExistence type="inferred from homology"/>
<evidence type="ECO:0000256" key="4">
    <source>
        <dbReference type="ARBA" id="ARBA00022574"/>
    </source>
</evidence>
<evidence type="ECO:0000256" key="6">
    <source>
        <dbReference type="ARBA" id="ARBA00022737"/>
    </source>
</evidence>
<dbReference type="AlphaFoldDB" id="A0A0A9XR25"/>
<protein>
    <submittedName>
        <fullName evidence="13">Dynein intermediate chain 1, axonemal</fullName>
    </submittedName>
</protein>
<keyword evidence="6" id="KW-0677">Repeat</keyword>
<evidence type="ECO:0000256" key="9">
    <source>
        <dbReference type="ARBA" id="ARBA00023212"/>
    </source>
</evidence>
<feature type="compositionally biased region" description="Basic and acidic residues" evidence="12">
    <location>
        <begin position="162"/>
        <end position="181"/>
    </location>
</feature>
<evidence type="ECO:0000256" key="7">
    <source>
        <dbReference type="ARBA" id="ARBA00023017"/>
    </source>
</evidence>
<keyword evidence="8" id="KW-0505">Motor protein</keyword>
<feature type="region of interest" description="Disordered" evidence="12">
    <location>
        <begin position="106"/>
        <end position="189"/>
    </location>
</feature>
<keyword evidence="3" id="KW-0963">Cytoplasm</keyword>
<dbReference type="SMART" id="SM00320">
    <property type="entry name" value="WD40"/>
    <property type="match status" value="4"/>
</dbReference>
<evidence type="ECO:0000313" key="14">
    <source>
        <dbReference type="EMBL" id="JAG63398.1"/>
    </source>
</evidence>
<reference evidence="13" key="1">
    <citation type="journal article" date="2014" name="PLoS ONE">
        <title>Transcriptome-Based Identification of ABC Transporters in the Western Tarnished Plant Bug Lygus hesperus.</title>
        <authorList>
            <person name="Hull J.J."/>
            <person name="Chaney K."/>
            <person name="Geib S.M."/>
            <person name="Fabrick J.A."/>
            <person name="Brent C.S."/>
            <person name="Walsh D."/>
            <person name="Lavine L.C."/>
        </authorList>
    </citation>
    <scope>NUCLEOTIDE SEQUENCE</scope>
</reference>
<dbReference type="GO" id="GO:0045504">
    <property type="term" value="F:dynein heavy chain binding"/>
    <property type="evidence" value="ECO:0007669"/>
    <property type="project" value="TreeGrafter"/>
</dbReference>
<comment type="subcellular location">
    <subcellularLocation>
        <location evidence="1">Cytoplasm</location>
        <location evidence="1">Cytoskeleton</location>
        <location evidence="1">Cilium axoneme</location>
    </subcellularLocation>
</comment>
<dbReference type="GO" id="GO:0036157">
    <property type="term" value="C:outer dynein arm"/>
    <property type="evidence" value="ECO:0007669"/>
    <property type="project" value="TreeGrafter"/>
</dbReference>
<feature type="compositionally biased region" description="Acidic residues" evidence="12">
    <location>
        <begin position="147"/>
        <end position="161"/>
    </location>
</feature>
<dbReference type="EMBL" id="GBRD01002423">
    <property type="protein sequence ID" value="JAG63398.1"/>
    <property type="molecule type" value="Transcribed_RNA"/>
</dbReference>
<dbReference type="InterPro" id="IPR015943">
    <property type="entry name" value="WD40/YVTN_repeat-like_dom_sf"/>
</dbReference>
<name>A0A0A9XR25_LYGHE</name>
<dbReference type="InterPro" id="IPR036322">
    <property type="entry name" value="WD40_repeat_dom_sf"/>
</dbReference>
<keyword evidence="4 11" id="KW-0853">WD repeat</keyword>
<dbReference type="GO" id="GO:0005874">
    <property type="term" value="C:microtubule"/>
    <property type="evidence" value="ECO:0007669"/>
    <property type="project" value="UniProtKB-KW"/>
</dbReference>
<feature type="repeat" description="WD" evidence="11">
    <location>
        <begin position="539"/>
        <end position="572"/>
    </location>
</feature>
<evidence type="ECO:0000256" key="1">
    <source>
        <dbReference type="ARBA" id="ARBA00004430"/>
    </source>
</evidence>
<evidence type="ECO:0000256" key="12">
    <source>
        <dbReference type="SAM" id="MobiDB-lite"/>
    </source>
</evidence>
<evidence type="ECO:0000256" key="2">
    <source>
        <dbReference type="ARBA" id="ARBA00011059"/>
    </source>
</evidence>